<comment type="caution">
    <text evidence="1">The sequence shown here is derived from an EMBL/GenBank/DDBJ whole genome shotgun (WGS) entry which is preliminary data.</text>
</comment>
<reference evidence="1 2" key="1">
    <citation type="submission" date="2019-10" db="EMBL/GenBank/DDBJ databases">
        <title>Whole genome shotgun sequence of Acrocarpospora pleiomorpha NBRC 16267.</title>
        <authorList>
            <person name="Ichikawa N."/>
            <person name="Kimura A."/>
            <person name="Kitahashi Y."/>
            <person name="Komaki H."/>
            <person name="Oguchi A."/>
        </authorList>
    </citation>
    <scope>NUCLEOTIDE SEQUENCE [LARGE SCALE GENOMIC DNA]</scope>
    <source>
        <strain evidence="1 2">NBRC 16267</strain>
    </source>
</reference>
<dbReference type="RefSeq" id="WP_155346086.1">
    <property type="nucleotide sequence ID" value="NZ_BAAAHM010000008.1"/>
</dbReference>
<keyword evidence="2" id="KW-1185">Reference proteome</keyword>
<gene>
    <name evidence="1" type="ORF">Aple_039780</name>
</gene>
<organism evidence="1 2">
    <name type="scientific">Acrocarpospora pleiomorpha</name>
    <dbReference type="NCBI Taxonomy" id="90975"/>
    <lineage>
        <taxon>Bacteria</taxon>
        <taxon>Bacillati</taxon>
        <taxon>Actinomycetota</taxon>
        <taxon>Actinomycetes</taxon>
        <taxon>Streptosporangiales</taxon>
        <taxon>Streptosporangiaceae</taxon>
        <taxon>Acrocarpospora</taxon>
    </lineage>
</organism>
<proteinExistence type="predicted"/>
<dbReference type="OrthoDB" id="5195530at2"/>
<dbReference type="Proteomes" id="UP000377595">
    <property type="component" value="Unassembled WGS sequence"/>
</dbReference>
<name>A0A5M3XJT1_9ACTN</name>
<evidence type="ECO:0000313" key="2">
    <source>
        <dbReference type="Proteomes" id="UP000377595"/>
    </source>
</evidence>
<dbReference type="EMBL" id="BLAF01000020">
    <property type="protein sequence ID" value="GES21082.1"/>
    <property type="molecule type" value="Genomic_DNA"/>
</dbReference>
<evidence type="ECO:0000313" key="1">
    <source>
        <dbReference type="EMBL" id="GES21082.1"/>
    </source>
</evidence>
<sequence length="133" mass="15060">MKAVAKCARGSDLSANTLTRLGVTPRINFHLTIGREYIVYAMLLSNTGLNFLVMEDNGLPRWKAIELFDVIDGKIPPHWEFLSLEDQGQYQQVFALWAYPAMIQNRDHFDALAEGEGWALAEFKNEVDSRLGT</sequence>
<dbReference type="AlphaFoldDB" id="A0A5M3XJT1"/>
<accession>A0A5M3XJT1</accession>
<protein>
    <submittedName>
        <fullName evidence="1">Uncharacterized protein</fullName>
    </submittedName>
</protein>